<reference evidence="1" key="1">
    <citation type="submission" date="2020-10" db="EMBL/GenBank/DDBJ databases">
        <title>Chromosome-scale genome assembly of the Allis shad, Alosa alosa.</title>
        <authorList>
            <person name="Margot Z."/>
            <person name="Christophe K."/>
            <person name="Cabau C."/>
            <person name="Louis A."/>
            <person name="Berthelot C."/>
            <person name="Parey E."/>
            <person name="Roest Crollius H."/>
            <person name="Montfort J."/>
            <person name="Robinson-Rechavi M."/>
            <person name="Bucao C."/>
            <person name="Bouchez O."/>
            <person name="Gislard M."/>
            <person name="Lluch J."/>
            <person name="Milhes M."/>
            <person name="Lampietro C."/>
            <person name="Lopez Roques C."/>
            <person name="Donnadieu C."/>
            <person name="Braasch I."/>
            <person name="Desvignes T."/>
            <person name="Postlethwait J."/>
            <person name="Bobe J."/>
            <person name="Guiguen Y."/>
        </authorList>
    </citation>
    <scope>NUCLEOTIDE SEQUENCE</scope>
    <source>
        <strain evidence="1">M-15738</strain>
        <tissue evidence="1">Blood</tissue>
    </source>
</reference>
<keyword evidence="2" id="KW-1185">Reference proteome</keyword>
<gene>
    <name evidence="1" type="ORF">AALO_G00302080</name>
</gene>
<evidence type="ECO:0000313" key="1">
    <source>
        <dbReference type="EMBL" id="KAG5261279.1"/>
    </source>
</evidence>
<organism evidence="1 2">
    <name type="scientific">Alosa alosa</name>
    <name type="common">allis shad</name>
    <dbReference type="NCBI Taxonomy" id="278164"/>
    <lineage>
        <taxon>Eukaryota</taxon>
        <taxon>Metazoa</taxon>
        <taxon>Chordata</taxon>
        <taxon>Craniata</taxon>
        <taxon>Vertebrata</taxon>
        <taxon>Euteleostomi</taxon>
        <taxon>Actinopterygii</taxon>
        <taxon>Neopterygii</taxon>
        <taxon>Teleostei</taxon>
        <taxon>Clupei</taxon>
        <taxon>Clupeiformes</taxon>
        <taxon>Clupeoidei</taxon>
        <taxon>Clupeidae</taxon>
        <taxon>Alosa</taxon>
    </lineage>
</organism>
<comment type="caution">
    <text evidence="1">The sequence shown here is derived from an EMBL/GenBank/DDBJ whole genome shotgun (WGS) entry which is preliminary data.</text>
</comment>
<protein>
    <submittedName>
        <fullName evidence="1">Uncharacterized protein</fullName>
    </submittedName>
</protein>
<sequence>FGGVLCFHSSGWRQLKKRAPLKLVCPVCGALSSPLTVPLACVYLRTCWHQLNLLLTASILVHFPGTETT</sequence>
<feature type="non-terminal residue" evidence="1">
    <location>
        <position position="1"/>
    </location>
</feature>
<proteinExistence type="predicted"/>
<accession>A0AAV6FFL8</accession>
<dbReference type="AlphaFoldDB" id="A0AAV6FFL8"/>
<dbReference type="EMBL" id="JADWDJ010000024">
    <property type="protein sequence ID" value="KAG5261279.1"/>
    <property type="molecule type" value="Genomic_DNA"/>
</dbReference>
<dbReference type="Proteomes" id="UP000823561">
    <property type="component" value="Chromosome 24"/>
</dbReference>
<name>A0AAV6FFL8_9TELE</name>
<evidence type="ECO:0000313" key="2">
    <source>
        <dbReference type="Proteomes" id="UP000823561"/>
    </source>
</evidence>